<evidence type="ECO:0000313" key="4">
    <source>
        <dbReference type="Proteomes" id="UP000027265"/>
    </source>
</evidence>
<feature type="compositionally biased region" description="Low complexity" evidence="1">
    <location>
        <begin position="1"/>
        <end position="18"/>
    </location>
</feature>
<dbReference type="EMBL" id="KL197713">
    <property type="protein sequence ID" value="KDQ60654.1"/>
    <property type="molecule type" value="Genomic_DNA"/>
</dbReference>
<evidence type="ECO:0000313" key="3">
    <source>
        <dbReference type="EMBL" id="KDQ60654.1"/>
    </source>
</evidence>
<feature type="compositionally biased region" description="Low complexity" evidence="1">
    <location>
        <begin position="215"/>
        <end position="233"/>
    </location>
</feature>
<dbReference type="GO" id="GO:0008270">
    <property type="term" value="F:zinc ion binding"/>
    <property type="evidence" value="ECO:0007669"/>
    <property type="project" value="InterPro"/>
</dbReference>
<dbReference type="OrthoDB" id="3263880at2759"/>
<dbReference type="Proteomes" id="UP000027265">
    <property type="component" value="Unassembled WGS sequence"/>
</dbReference>
<dbReference type="SMART" id="SM00066">
    <property type="entry name" value="GAL4"/>
    <property type="match status" value="1"/>
</dbReference>
<dbReference type="InterPro" id="IPR036864">
    <property type="entry name" value="Zn2-C6_fun-type_DNA-bd_sf"/>
</dbReference>
<feature type="compositionally biased region" description="Polar residues" evidence="1">
    <location>
        <begin position="655"/>
        <end position="667"/>
    </location>
</feature>
<feature type="compositionally biased region" description="Polar residues" evidence="1">
    <location>
        <begin position="628"/>
        <end position="641"/>
    </location>
</feature>
<dbReference type="InterPro" id="IPR001138">
    <property type="entry name" value="Zn2Cys6_DnaBD"/>
</dbReference>
<evidence type="ECO:0000256" key="1">
    <source>
        <dbReference type="SAM" id="MobiDB-lite"/>
    </source>
</evidence>
<feature type="domain" description="Zn(2)-C6 fungal-type" evidence="2">
    <location>
        <begin position="42"/>
        <end position="83"/>
    </location>
</feature>
<reference evidence="4" key="1">
    <citation type="journal article" date="2014" name="Proc. Natl. Acad. Sci. U.S.A.">
        <title>Extensive sampling of basidiomycete genomes demonstrates inadequacy of the white-rot/brown-rot paradigm for wood decay fungi.</title>
        <authorList>
            <person name="Riley R."/>
            <person name="Salamov A.A."/>
            <person name="Brown D.W."/>
            <person name="Nagy L.G."/>
            <person name="Floudas D."/>
            <person name="Held B.W."/>
            <person name="Levasseur A."/>
            <person name="Lombard V."/>
            <person name="Morin E."/>
            <person name="Otillar R."/>
            <person name="Lindquist E.A."/>
            <person name="Sun H."/>
            <person name="LaButti K.M."/>
            <person name="Schmutz J."/>
            <person name="Jabbour D."/>
            <person name="Luo H."/>
            <person name="Baker S.E."/>
            <person name="Pisabarro A.G."/>
            <person name="Walton J.D."/>
            <person name="Blanchette R.A."/>
            <person name="Henrissat B."/>
            <person name="Martin F."/>
            <person name="Cullen D."/>
            <person name="Hibbett D.S."/>
            <person name="Grigoriev I.V."/>
        </authorList>
    </citation>
    <scope>NUCLEOTIDE SEQUENCE [LARGE SCALE GENOMIC DNA]</scope>
    <source>
        <strain evidence="4">MUCL 33604</strain>
    </source>
</reference>
<dbReference type="CDD" id="cd00067">
    <property type="entry name" value="GAL4"/>
    <property type="match status" value="1"/>
</dbReference>
<sequence>MSPRSDASSSSRRASSTSPPYPMPPPRRSSNKPKSSRQQFSACGACRMRRVRCDLKDRQQSSTLDIPFAACSNCKERGLKCVDEFAQVKAVKLLRRGRRLQQVEAVYGKVSEQENPSLCLDHSAGPSNLYAQPQPLYTIPTLKPEFFGSSFFQQFLIQRPIIEPAEFTTRFFEYTKGHSDALGIAGQLIAMLLVVWAASFGIDEAGNPIEPSPLDSSRSTTRGTSRSSSGTDSLHNTGDFDDARYASIRKRKERTNDMLMELLRLIDVCGILRKPTWDGVRVLLLILPLTQEVQTHLERLTMYETTLNQIYTLCSLSPASSVSSGHGEYIDALVRSRIFWYAHVHEGVTTGLRGGRLILSDDDLAAFQTTLPPLPIPSSPPSVSPSCNGSMSSPPPLTRTSLTYAVTYRYASIPIRLSAACRAVHTALTGPKARQRGEIDDAALRGVWNELDVSWKELEAMKGSGGGALGVFGTEEVLRFVSGWQIFIFECHSIIREALKARVVSFSESSTPTNMDPPFFSSPPTQQCEKALGLYSIATQKCHRVVQDVLVILRNNLGTSFFELDASLVRDGCFFAAFLVAGELGNEEDVDVCLRALQEMRWAYCKSEEREKSVKMIWEARRQRIGGSIQQPRASNVSPYGSPTYADHQTGRRSFPSSANVSPNESIRQLPRGLSLSIAPTRNTISLDAAPNSACTDDGRWPGSNGLLHVSPHSHHSGSSSPSTGGSPPPPTLRSAAFLPSDDAQLIAAGQGSSSGLEELSTTSAYYSGSGEATGHGQQIFYAAPEVNHYSYVSSESLSMISGHSDLAPLPSRQSAIQPSEVELLAASSMGTSSVRGSIPSPINTSTYQHRYFDSSHSSPAYSSTGSLYWS</sequence>
<feature type="region of interest" description="Disordered" evidence="1">
    <location>
        <begin position="628"/>
        <end position="667"/>
    </location>
</feature>
<name>A0A067Q107_9AGAM</name>
<dbReference type="InParanoid" id="A0A067Q107"/>
<dbReference type="GO" id="GO:0000981">
    <property type="term" value="F:DNA-binding transcription factor activity, RNA polymerase II-specific"/>
    <property type="evidence" value="ECO:0007669"/>
    <property type="project" value="InterPro"/>
</dbReference>
<feature type="region of interest" description="Disordered" evidence="1">
    <location>
        <begin position="208"/>
        <end position="236"/>
    </location>
</feature>
<feature type="region of interest" description="Disordered" evidence="1">
    <location>
        <begin position="688"/>
        <end position="737"/>
    </location>
</feature>
<feature type="region of interest" description="Disordered" evidence="1">
    <location>
        <begin position="375"/>
        <end position="394"/>
    </location>
</feature>
<proteinExistence type="predicted"/>
<gene>
    <name evidence="3" type="ORF">JAAARDRAFT_204482</name>
</gene>
<organism evidence="3 4">
    <name type="scientific">Jaapia argillacea MUCL 33604</name>
    <dbReference type="NCBI Taxonomy" id="933084"/>
    <lineage>
        <taxon>Eukaryota</taxon>
        <taxon>Fungi</taxon>
        <taxon>Dikarya</taxon>
        <taxon>Basidiomycota</taxon>
        <taxon>Agaricomycotina</taxon>
        <taxon>Agaricomycetes</taxon>
        <taxon>Agaricomycetidae</taxon>
        <taxon>Jaapiales</taxon>
        <taxon>Jaapiaceae</taxon>
        <taxon>Jaapia</taxon>
    </lineage>
</organism>
<dbReference type="Pfam" id="PF00172">
    <property type="entry name" value="Zn_clus"/>
    <property type="match status" value="1"/>
</dbReference>
<dbReference type="SUPFAM" id="SSF57701">
    <property type="entry name" value="Zn2/Cys6 DNA-binding domain"/>
    <property type="match status" value="1"/>
</dbReference>
<keyword evidence="4" id="KW-1185">Reference proteome</keyword>
<feature type="compositionally biased region" description="Low complexity" evidence="1">
    <location>
        <begin position="717"/>
        <end position="726"/>
    </location>
</feature>
<feature type="region of interest" description="Disordered" evidence="1">
    <location>
        <begin position="1"/>
        <end position="39"/>
    </location>
</feature>
<dbReference type="PROSITE" id="PS50048">
    <property type="entry name" value="ZN2_CY6_FUNGAL_2"/>
    <property type="match status" value="1"/>
</dbReference>
<dbReference type="HOGENOM" id="CLU_013429_0_0_1"/>
<protein>
    <recommendedName>
        <fullName evidence="2">Zn(2)-C6 fungal-type domain-containing protein</fullName>
    </recommendedName>
</protein>
<dbReference type="Gene3D" id="4.10.240.10">
    <property type="entry name" value="Zn(2)-C6 fungal-type DNA-binding domain"/>
    <property type="match status" value="1"/>
</dbReference>
<dbReference type="AlphaFoldDB" id="A0A067Q107"/>
<evidence type="ECO:0000259" key="2">
    <source>
        <dbReference type="PROSITE" id="PS50048"/>
    </source>
</evidence>
<accession>A0A067Q107</accession>
<dbReference type="STRING" id="933084.A0A067Q107"/>